<dbReference type="Proteomes" id="UP000092154">
    <property type="component" value="Unassembled WGS sequence"/>
</dbReference>
<dbReference type="GO" id="GO:0019354">
    <property type="term" value="P:siroheme biosynthetic process"/>
    <property type="evidence" value="ECO:0007669"/>
    <property type="project" value="TreeGrafter"/>
</dbReference>
<reference evidence="1 2" key="1">
    <citation type="submission" date="2016-06" db="EMBL/GenBank/DDBJ databases">
        <title>Comparative genomics of the ectomycorrhizal sister species Rhizopogon vinicolor and Rhizopogon vesiculosus (Basidiomycota: Boletales) reveals a divergence of the mating type B locus.</title>
        <authorList>
            <consortium name="DOE Joint Genome Institute"/>
            <person name="Mujic A.B."/>
            <person name="Kuo A."/>
            <person name="Tritt A."/>
            <person name="Lipzen A."/>
            <person name="Chen C."/>
            <person name="Johnson J."/>
            <person name="Sharma A."/>
            <person name="Barry K."/>
            <person name="Grigoriev I.V."/>
            <person name="Spatafora J.W."/>
        </authorList>
    </citation>
    <scope>NUCLEOTIDE SEQUENCE [LARGE SCALE GENOMIC DNA]</scope>
    <source>
        <strain evidence="1 2">AM-OR11-026</strain>
    </source>
</reference>
<protein>
    <submittedName>
        <fullName evidence="1">Uncharacterized protein</fullName>
    </submittedName>
</protein>
<dbReference type="GO" id="GO:0004851">
    <property type="term" value="F:uroporphyrin-III C-methyltransferase activity"/>
    <property type="evidence" value="ECO:0007669"/>
    <property type="project" value="TreeGrafter"/>
</dbReference>
<name>A0A1B7MDA6_9AGAM</name>
<dbReference type="PANTHER" id="PTHR45790">
    <property type="entry name" value="SIROHEME SYNTHASE-RELATED"/>
    <property type="match status" value="1"/>
</dbReference>
<evidence type="ECO:0000313" key="2">
    <source>
        <dbReference type="Proteomes" id="UP000092154"/>
    </source>
</evidence>
<proteinExistence type="predicted"/>
<sequence>MVGVREKIKTCQERFYVSQAPVQQLRKVAFFWLALALDIPILSIATDNTLTKYADLVLSDTLVPTVILARIPAHVEVRFAHKFVEGAQLEMVNATIEAAQRSLTVVGCCRDPVVQFVVAKDVIMRTGVTRQSKGVKLPGHEHARTVLILLGVARIVQVVSAMIRDADDTSWLREKDRSRLGGSQVKIL</sequence>
<dbReference type="STRING" id="1314800.A0A1B7MDA6"/>
<dbReference type="InterPro" id="IPR014776">
    <property type="entry name" value="4pyrrole_Mease_sub2"/>
</dbReference>
<accession>A0A1B7MDA6</accession>
<evidence type="ECO:0000313" key="1">
    <source>
        <dbReference type="EMBL" id="OAX30579.1"/>
    </source>
</evidence>
<dbReference type="OrthoDB" id="10507182at2759"/>
<dbReference type="InParanoid" id="A0A1B7MDA6"/>
<organism evidence="1 2">
    <name type="scientific">Rhizopogon vinicolor AM-OR11-026</name>
    <dbReference type="NCBI Taxonomy" id="1314800"/>
    <lineage>
        <taxon>Eukaryota</taxon>
        <taxon>Fungi</taxon>
        <taxon>Dikarya</taxon>
        <taxon>Basidiomycota</taxon>
        <taxon>Agaricomycotina</taxon>
        <taxon>Agaricomycetes</taxon>
        <taxon>Agaricomycetidae</taxon>
        <taxon>Boletales</taxon>
        <taxon>Suillineae</taxon>
        <taxon>Rhizopogonaceae</taxon>
        <taxon>Rhizopogon</taxon>
    </lineage>
</organism>
<keyword evidence="2" id="KW-1185">Reference proteome</keyword>
<dbReference type="AlphaFoldDB" id="A0A1B7MDA6"/>
<dbReference type="PANTHER" id="PTHR45790:SF6">
    <property type="entry name" value="UROPORPHYRINOGEN-III C-METHYLTRANSFERASE"/>
    <property type="match status" value="1"/>
</dbReference>
<dbReference type="Gene3D" id="3.30.950.10">
    <property type="entry name" value="Methyltransferase, Cobalt-precorrin-4 Transmethylase, Domain 2"/>
    <property type="match status" value="1"/>
</dbReference>
<dbReference type="InterPro" id="IPR050161">
    <property type="entry name" value="Siro_Cobalamin_biosynth"/>
</dbReference>
<gene>
    <name evidence="1" type="ORF">K503DRAFT_788360</name>
</gene>
<dbReference type="EMBL" id="KV450243">
    <property type="protein sequence ID" value="OAX30579.1"/>
    <property type="molecule type" value="Genomic_DNA"/>
</dbReference>